<feature type="domain" description="DUF11" evidence="4">
    <location>
        <begin position="1167"/>
        <end position="1281"/>
    </location>
</feature>
<feature type="domain" description="SipL SPOCS" evidence="5">
    <location>
        <begin position="1691"/>
        <end position="1787"/>
    </location>
</feature>
<protein>
    <submittedName>
        <fullName evidence="9">DUF3794 domain-containing protein</fullName>
    </submittedName>
</protein>
<organism evidence="9 10">
    <name type="scientific">Clostridium brassicae</name>
    <dbReference type="NCBI Taxonomy" id="2999072"/>
    <lineage>
        <taxon>Bacteria</taxon>
        <taxon>Bacillati</taxon>
        <taxon>Bacillota</taxon>
        <taxon>Clostridia</taxon>
        <taxon>Eubacteriales</taxon>
        <taxon>Clostridiaceae</taxon>
        <taxon>Clostridium</taxon>
    </lineage>
</organism>
<dbReference type="SUPFAM" id="SSF63825">
    <property type="entry name" value="YWTD domain"/>
    <property type="match status" value="1"/>
</dbReference>
<dbReference type="Pfam" id="PF21959">
    <property type="entry name" value="DUF6923"/>
    <property type="match status" value="1"/>
</dbReference>
<reference evidence="9" key="1">
    <citation type="submission" date="2022-12" db="EMBL/GenBank/DDBJ databases">
        <title>Clostridium sp. nov., isolated from industrial wastewater.</title>
        <authorList>
            <person name="Jiayan W."/>
        </authorList>
    </citation>
    <scope>NUCLEOTIDE SEQUENCE</scope>
    <source>
        <strain evidence="9">ZC22-4</strain>
    </source>
</reference>
<dbReference type="SUPFAM" id="SSF49401">
    <property type="entry name" value="Bacterial adhesins"/>
    <property type="match status" value="1"/>
</dbReference>
<proteinExistence type="predicted"/>
<keyword evidence="2" id="KW-0964">Secreted</keyword>
<feature type="domain" description="DUF11" evidence="4">
    <location>
        <begin position="1546"/>
        <end position="1646"/>
    </location>
</feature>
<dbReference type="Proteomes" id="UP001144612">
    <property type="component" value="Unassembled WGS sequence"/>
</dbReference>
<dbReference type="InterPro" id="IPR008966">
    <property type="entry name" value="Adhesion_dom_sf"/>
</dbReference>
<evidence type="ECO:0000259" key="6">
    <source>
        <dbReference type="Pfam" id="PF17210"/>
    </source>
</evidence>
<evidence type="ECO:0000256" key="1">
    <source>
        <dbReference type="ARBA" id="ARBA00004613"/>
    </source>
</evidence>
<feature type="domain" description="DUF6923" evidence="8">
    <location>
        <begin position="152"/>
        <end position="353"/>
    </location>
</feature>
<dbReference type="NCBIfam" id="TIGR01451">
    <property type="entry name" value="B_ant_repeat"/>
    <property type="match status" value="9"/>
</dbReference>
<evidence type="ECO:0000259" key="8">
    <source>
        <dbReference type="Pfam" id="PF21959"/>
    </source>
</evidence>
<sequence length="1805" mass="189092">MAATITGIVFDDLNHNGVLDPGEPGIPNAYVVIRDPNGVCTTVQTNASGIYTFSNLIVAGNYTVYETAVDPGATCPPTTFGQPAGFTNSSTFRTETINVTQTQIDNNVIINGRDYGHDNPQTFTCIAIGYQVAIPAPGANSQFLEINLVTGNLTVINPDMGIAMNSIGYNVLDNMIYGIEDGSNNLIRVAQDGSITNFGPITGLPAGVVYTTGDIDNQGRMYAYANGSTTFYEIDVNQNSPTFGQVINTVPIASTPIADWSWNPIDGQLYGVTNTGIVVRVDPSTGNVTNLTTVGVPAGAFYGATFIDASGTLYAISNGTGLVYRITISGNNATGEEFSEAVQTTGNDGAACANALLEIDFGDAPDPTPGTGPDDYNTLLANNGPRHQIINQLTLGTQVTGEPDAYANLTTDATGDDIPQGIQDDGVTLPLTPLLVTDTTYSLTVDVVNNTGLPANVYGWIDFNKDGVFQGNEAAPVVVVPSAPGVQQIVLNFTVPVGVTLTPDHTFVRVRLTTDELINQNPSPTDEDTRSIGPASDGEVEDYYLQIDPVADISVVKTVNPDPVVAGNQAIYTITVSNAGPSDATNVILTDVIPACILNPEFSIDGGLTWNPWVSPYNIGTIVAGGTVTVLIRGTVDPSCTGTITNTATVSSDVLDPDPTNNTSTIVTQIDTSADLSITKTVNPDPVVAGEQATYTITVNNAGPSDALNVTLTDVIPACILNPEFSLDGGLTWNPWVSPYVIGTMAAGATVTILIRGTVDPSCTGTITNTARVDSTTPDPDPTNNETTIVTQIDTSADLSITKTVDPDPVVAGQLATYTITACNAGPSDALDVILTDAIPACILNPEYSLDGGIIWAAWTGSVNLGTIPAGQCVTVLIRGTVDPSCTGTITNTARVDSTTPDPDPTNNETTIVTPIDTLADLSITKTVDPDPVVAGEEATYTITACNAGPSDAQNVILTDVVPACLLNPEYSLDGGITWAAWTGSVNLGTIPAGQCVTVLIRGTVDPSCTGAITNTARVDSTTPDPDPTNNETTIVTPIDTSADLSITKTVNPDPVVAGEEAIYTITACNAGPSDAQSVTLTDVIPACLLNPEYSLDGGVTWAAWTGSVNLGTIPAGQCVTVLIRGTVDPSCMGTITNTARVDSTTPDPDPTNNETTIVTPIDTSADLSITKTVNPDPVVAGEEATYTITACNAGPSDAQSVILTDAVPACLLNPEYSLDGGVTWLVWTGSVNLGTIPAGQCVTVLIRGTVDPSCMGTITNTARVDSTTPDPDPTNNETTIVTPIDTLADVSVVKTANANNFTTGDVVTYTIDVTNAGPSDAQNVILTDVVPPQILNPEFSIDGGVTWSPWVSPYNIGTIAAGTTATILIRGTISETAIGTVRNTASISSDTEDPDPTNNKSTVDVEVKVAKLEVVKSVDKSAALVGDTLTYIVTIKNTGNVPANNVVFKDQIPQGTSFVSGSVTINGMPDVGANPEAGFNIGTINPGETVLVSFTVKIELRPTPPQVVNVAVVDYNFIVDPTRPPIEKSDTSNEVVTQVEIVQVDVLKSADKTFVIKGDTITYTVIITNSSTIPVNDVVFTDPIPDGTSFVPDSVTINGNLAGENPSTGINLGTLDPGETVKVGFKVKVDFVPCPPRILNKAFVSFNYVLGDNIIEETVESNSSIIDIGPTSFKQLSREEYVKIPVQKPDAEEILNTVVDIEITNTKVIKTPIITSLEGQNLTGFKLIVEGVLNQKVEYIACDEKQSVHAAHFRVPFSTFIILPESYVEGTNIEIEAVVEDIYSKLVNKRTVFKNITFMILAKF</sequence>
<evidence type="ECO:0000256" key="3">
    <source>
        <dbReference type="ARBA" id="ARBA00022729"/>
    </source>
</evidence>
<keyword evidence="10" id="KW-1185">Reference proteome</keyword>
<dbReference type="InterPro" id="IPR024300">
    <property type="entry name" value="SipL_SPOCS_dom"/>
</dbReference>
<gene>
    <name evidence="9" type="ORF">OW729_10090</name>
</gene>
<name>A0ABT4DBA5_9CLOT</name>
<dbReference type="InterPro" id="IPR013783">
    <property type="entry name" value="Ig-like_fold"/>
</dbReference>
<evidence type="ECO:0000313" key="10">
    <source>
        <dbReference type="Proteomes" id="UP001144612"/>
    </source>
</evidence>
<dbReference type="SUPFAM" id="SSF117074">
    <property type="entry name" value="Hypothetical protein PA1324"/>
    <property type="match status" value="1"/>
</dbReference>
<feature type="domain" description="DUF11" evidence="4">
    <location>
        <begin position="1290"/>
        <end position="1406"/>
    </location>
</feature>
<dbReference type="Pfam" id="PF17210">
    <property type="entry name" value="SdrD_B"/>
    <property type="match status" value="1"/>
</dbReference>
<dbReference type="RefSeq" id="WP_268061376.1">
    <property type="nucleotide sequence ID" value="NZ_JAPQFJ010000009.1"/>
</dbReference>
<dbReference type="PANTHER" id="PTHR34819:SF3">
    <property type="entry name" value="CELL SURFACE PROTEIN"/>
    <property type="match status" value="1"/>
</dbReference>
<feature type="domain" description="DUF11" evidence="4">
    <location>
        <begin position="1413"/>
        <end position="1522"/>
    </location>
</feature>
<feature type="domain" description="GEVED" evidence="7">
    <location>
        <begin position="456"/>
        <end position="545"/>
    </location>
</feature>
<comment type="subcellular location">
    <subcellularLocation>
        <location evidence="1">Secreted</location>
    </subcellularLocation>
</comment>
<evidence type="ECO:0000256" key="2">
    <source>
        <dbReference type="ARBA" id="ARBA00022525"/>
    </source>
</evidence>
<feature type="domain" description="DUF11" evidence="4">
    <location>
        <begin position="552"/>
        <end position="666"/>
    </location>
</feature>
<evidence type="ECO:0000259" key="7">
    <source>
        <dbReference type="Pfam" id="PF20009"/>
    </source>
</evidence>
<dbReference type="Pfam" id="PF01345">
    <property type="entry name" value="DUF11"/>
    <property type="match status" value="9"/>
</dbReference>
<dbReference type="InterPro" id="IPR054215">
    <property type="entry name" value="DUF6923"/>
</dbReference>
<evidence type="ECO:0000259" key="4">
    <source>
        <dbReference type="Pfam" id="PF01345"/>
    </source>
</evidence>
<dbReference type="Pfam" id="PF12673">
    <property type="entry name" value="SipL"/>
    <property type="match status" value="1"/>
</dbReference>
<evidence type="ECO:0000259" key="5">
    <source>
        <dbReference type="Pfam" id="PF12673"/>
    </source>
</evidence>
<dbReference type="InterPro" id="IPR051172">
    <property type="entry name" value="Chlamydia_OmcB"/>
</dbReference>
<accession>A0ABT4DBA5</accession>
<dbReference type="Gene3D" id="2.60.40.740">
    <property type="match status" value="2"/>
</dbReference>
<keyword evidence="3" id="KW-0732">Signal</keyword>
<dbReference type="InterPro" id="IPR047589">
    <property type="entry name" value="DUF11_rpt"/>
</dbReference>
<feature type="domain" description="DUF11" evidence="4">
    <location>
        <begin position="798"/>
        <end position="912"/>
    </location>
</feature>
<comment type="caution">
    <text evidence="9">The sequence shown here is derived from an EMBL/GenBank/DDBJ whole genome shotgun (WGS) entry which is preliminary data.</text>
</comment>
<feature type="domain" description="DUF11" evidence="4">
    <location>
        <begin position="675"/>
        <end position="789"/>
    </location>
</feature>
<feature type="domain" description="SD-repeat containing protein B" evidence="6">
    <location>
        <begin position="4"/>
        <end position="105"/>
    </location>
</feature>
<evidence type="ECO:0000313" key="9">
    <source>
        <dbReference type="EMBL" id="MCY6958953.1"/>
    </source>
</evidence>
<dbReference type="Gene3D" id="2.60.40.10">
    <property type="entry name" value="Immunoglobulins"/>
    <property type="match status" value="8"/>
</dbReference>
<dbReference type="InterPro" id="IPR033764">
    <property type="entry name" value="Sdr_B"/>
</dbReference>
<feature type="domain" description="DUF11" evidence="4">
    <location>
        <begin position="1044"/>
        <end position="1158"/>
    </location>
</feature>
<dbReference type="EMBL" id="JAPQFJ010000009">
    <property type="protein sequence ID" value="MCY6958953.1"/>
    <property type="molecule type" value="Genomic_DNA"/>
</dbReference>
<dbReference type="InterPro" id="IPR045474">
    <property type="entry name" value="GEVED"/>
</dbReference>
<dbReference type="PANTHER" id="PTHR34819">
    <property type="entry name" value="LARGE CYSTEINE-RICH PERIPLASMIC PROTEIN OMCB"/>
    <property type="match status" value="1"/>
</dbReference>
<feature type="domain" description="DUF11" evidence="4">
    <location>
        <begin position="921"/>
        <end position="1035"/>
    </location>
</feature>
<dbReference type="Pfam" id="PF20009">
    <property type="entry name" value="GEVED"/>
    <property type="match status" value="1"/>
</dbReference>
<dbReference type="InterPro" id="IPR001434">
    <property type="entry name" value="OmcB-like_DUF11"/>
</dbReference>